<dbReference type="Gene3D" id="2.60.40.1220">
    <property type="match status" value="6"/>
</dbReference>
<evidence type="ECO:0000256" key="2">
    <source>
        <dbReference type="SAM" id="SignalP"/>
    </source>
</evidence>
<evidence type="ECO:0000259" key="3">
    <source>
        <dbReference type="Pfam" id="PF13205"/>
    </source>
</evidence>
<keyword evidence="6" id="KW-1185">Reference proteome</keyword>
<dbReference type="Gene3D" id="2.60.40.1080">
    <property type="match status" value="1"/>
</dbReference>
<evidence type="ECO:0000313" key="5">
    <source>
        <dbReference type="EMBL" id="SHI53026.1"/>
    </source>
</evidence>
<dbReference type="InterPro" id="IPR014755">
    <property type="entry name" value="Cu-Rt/internalin_Ig-like"/>
</dbReference>
<feature type="domain" description="SbsA Ig-like" evidence="3">
    <location>
        <begin position="618"/>
        <end position="696"/>
    </location>
</feature>
<dbReference type="RefSeq" id="WP_073024311.1">
    <property type="nucleotide sequence ID" value="NZ_FQZS01000004.1"/>
</dbReference>
<name>A0A1M6BW62_9FIRM</name>
<keyword evidence="1 2" id="KW-0732">Signal</keyword>
<accession>A0A1M6BW62</accession>
<gene>
    <name evidence="5" type="ORF">SAMN02745176_00569</name>
</gene>
<dbReference type="Proteomes" id="UP000184442">
    <property type="component" value="Unassembled WGS sequence"/>
</dbReference>
<protein>
    <submittedName>
        <fullName evidence="5">Ig-like domain-containing protein</fullName>
    </submittedName>
</protein>
<dbReference type="STRING" id="1122184.SAMN02745176_00569"/>
<feature type="domain" description="Atrophied bacterial Ig" evidence="4">
    <location>
        <begin position="1365"/>
        <end position="1454"/>
    </location>
</feature>
<sequence length="1459" mass="159546">MKKVLALVLAFALVFTSIPVAFADTEVSAEAKALATIGMLQGDGNGVTVEYTAKDLNKLTAAIMILKLKGLYEDAVKYEGTNNFVDADKVAWAEGKNILAYVKDNPIGFGGNEKGEFGPYDTLSEQMYYKVLLENLGYKQTTADVAGDFAWEEVLTFAESIGLTPAKADKFTIDGLAKATVSALKAKTKDGKVWAQVLVEAGKIDKDLAIAAGILEEAKAVEVAVKSVKAIGNTVVEVEFEAEVEKAAAENLANYSIEGLEVKSALLDGTKKVLLETSAQTSGKTYTLVIGESKFNFGGKAKIAGAPELKKVTGTDTERVELEFDKVLDFETATNVENYSIANVKVVKATLNSDRTKVTLVTEGLGANKTHTIKVTNVKSVDGVALKSASKTFYSKSDKVAPKVEKAEALTYTRVLVKFNEELDKETAENVENYTIDKLTVEKAVLVADDSADEVERWVELTTSPQKAGTSYTVKVKGVKDTSVLGNEMVKEASAKFTGKVQDKTGPTVKKVEVLNRNKVLVEFSDASRLDFATVQDVNNYSFNKDIAVENAELTPGYTADTKKVILTVSDMADKTTYKLTITGVADEYGNEIKKVEKSFNYNNSQLDASKIKSVVAKSATKIEINFSKYLDPVTAKDVANYTINNDIGTPVSAKINDELNKVTLTVNELTEGKTYKVTINGVQDLAGNTLKTTASFVALTTENDIEAPQVEDITSVNRIVLRVTFSEPIAVKGNDKIIKAVIKEVRKNTEIELPLGAVYEGDKVLEFTNADKFEDVEYQLVGFKYVADKAGNKVAIDEELTFWGDVSVEENVDFSWEQVNVAKYRLTFSEKVKLIGTDANFVADDADALGMDTVWYLKKKVAVDKKAFDQNINDKFQTKHGIKINNTDDEKEGRTTIVASMEDTDAPYIENVEAEYRNKVRVYFNEDIQTYGKYEISYYDANGKLKKVTVNGSKDPDNDNGVILNLTNLSLKSRFTYTLKVVTPVQDLANNKSEKDEEYDFPGTDLVAPDNYILGVEITNGRNIKVKTFDKVDGATVTLYEGKKETPNEIKDIIVNVSGKEVTISLLKTALRLDVDYIVVVDGMEYKFEGTVSDNVTFYDDGNYTVITYSDMKETDEVYVNGAKATVNKDGNGKFVDFRVSKVEVKTILVLRDGVALYFFVEDGVDNPTVDTDEALADLLEALTNKNLRKIKLSNPGAVIDLKANNDLEGKLKIGRLVDIDFNGAEVKGDITFDTTEVGQMTISKGKINGDLVVNVPKADFVVGTGMTVTGNVTIKDVKSNSFYNEGVLGTVVVEAAKAIRLVNKNNIDKVAINTTSTVTLESARDITVENVLEDGKAKVVINGTTYELNKGGTIKTKDESVVKEVYDALDIKVAEGDTVEAVTKGFSVQVKDENKGVSISWESDDEDVVTIDENGNVKVTRPEDEDAVVTLTAKVQKGLVEMVREFIITVIKADKKN</sequence>
<dbReference type="EMBL" id="FQZS01000004">
    <property type="protein sequence ID" value="SHI53026.1"/>
    <property type="molecule type" value="Genomic_DNA"/>
</dbReference>
<reference evidence="5 6" key="1">
    <citation type="submission" date="2016-11" db="EMBL/GenBank/DDBJ databases">
        <authorList>
            <person name="Jaros S."/>
            <person name="Januszkiewicz K."/>
            <person name="Wedrychowicz H."/>
        </authorList>
    </citation>
    <scope>NUCLEOTIDE SEQUENCE [LARGE SCALE GENOMIC DNA]</scope>
    <source>
        <strain evidence="5 6">DSM 19022</strain>
    </source>
</reference>
<dbReference type="Pfam" id="PF13205">
    <property type="entry name" value="Big_5"/>
    <property type="match status" value="1"/>
</dbReference>
<organism evidence="5 6">
    <name type="scientific">Lutispora thermophila DSM 19022</name>
    <dbReference type="NCBI Taxonomy" id="1122184"/>
    <lineage>
        <taxon>Bacteria</taxon>
        <taxon>Bacillati</taxon>
        <taxon>Bacillota</taxon>
        <taxon>Clostridia</taxon>
        <taxon>Lutisporales</taxon>
        <taxon>Lutisporaceae</taxon>
        <taxon>Lutispora</taxon>
    </lineage>
</organism>
<feature type="signal peptide" evidence="2">
    <location>
        <begin position="1"/>
        <end position="23"/>
    </location>
</feature>
<evidence type="ECO:0000313" key="6">
    <source>
        <dbReference type="Proteomes" id="UP000184442"/>
    </source>
</evidence>
<dbReference type="InterPro" id="IPR046780">
    <property type="entry name" value="aBig_2"/>
</dbReference>
<evidence type="ECO:0000256" key="1">
    <source>
        <dbReference type="ARBA" id="ARBA00022729"/>
    </source>
</evidence>
<evidence type="ECO:0000259" key="4">
    <source>
        <dbReference type="Pfam" id="PF20578"/>
    </source>
</evidence>
<proteinExistence type="predicted"/>
<feature type="chain" id="PRO_5012567738" evidence="2">
    <location>
        <begin position="24"/>
        <end position="1459"/>
    </location>
</feature>
<dbReference type="Pfam" id="PF20578">
    <property type="entry name" value="aBig_2"/>
    <property type="match status" value="1"/>
</dbReference>
<dbReference type="InterPro" id="IPR032812">
    <property type="entry name" value="SbsA_Ig"/>
</dbReference>
<dbReference type="OrthoDB" id="2077808at2"/>